<feature type="non-terminal residue" evidence="8">
    <location>
        <position position="1"/>
    </location>
</feature>
<evidence type="ECO:0000313" key="8">
    <source>
        <dbReference type="EMBL" id="RZO26071.1"/>
    </source>
</evidence>
<dbReference type="GO" id="GO:0005524">
    <property type="term" value="F:ATP binding"/>
    <property type="evidence" value="ECO:0007669"/>
    <property type="project" value="UniProtKB-KW"/>
</dbReference>
<dbReference type="Proteomes" id="UP000318710">
    <property type="component" value="Unassembled WGS sequence"/>
</dbReference>
<organism evidence="8 9">
    <name type="scientific">SAR86 cluster bacterium</name>
    <dbReference type="NCBI Taxonomy" id="2030880"/>
    <lineage>
        <taxon>Bacteria</taxon>
        <taxon>Pseudomonadati</taxon>
        <taxon>Pseudomonadota</taxon>
        <taxon>Gammaproteobacteria</taxon>
        <taxon>SAR86 cluster</taxon>
    </lineage>
</organism>
<sequence length="93" mass="10491">KGSLDSVVNIQATSNDFQILNKLGDELHFLFISSEAKVKEGNTFKIKVTTSKNAKCVRCWHRDLSIGSIQEHPELCNRCIDNIENDGEQRKSV</sequence>
<dbReference type="Gene3D" id="1.10.730.20">
    <property type="match status" value="1"/>
</dbReference>
<dbReference type="SUPFAM" id="SSF47323">
    <property type="entry name" value="Anticodon-binding domain of a subclass of class I aminoacyl-tRNA synthetases"/>
    <property type="match status" value="1"/>
</dbReference>
<evidence type="ECO:0000259" key="7">
    <source>
        <dbReference type="Pfam" id="PF06827"/>
    </source>
</evidence>
<dbReference type="GO" id="GO:0004822">
    <property type="term" value="F:isoleucine-tRNA ligase activity"/>
    <property type="evidence" value="ECO:0007669"/>
    <property type="project" value="UniProtKB-EC"/>
</dbReference>
<keyword evidence="4" id="KW-0862">Zinc</keyword>
<reference evidence="8 9" key="1">
    <citation type="submission" date="2019-02" db="EMBL/GenBank/DDBJ databases">
        <title>Prokaryotic population dynamics and viral predation in marine succession experiment using metagenomics: the confinement effect.</title>
        <authorList>
            <person name="Haro-Moreno J.M."/>
            <person name="Rodriguez-Valera F."/>
            <person name="Lopez-Perez M."/>
        </authorList>
    </citation>
    <scope>NUCLEOTIDE SEQUENCE [LARGE SCALE GENOMIC DNA]</scope>
    <source>
        <strain evidence="8">MED-G160</strain>
    </source>
</reference>
<evidence type="ECO:0000256" key="3">
    <source>
        <dbReference type="ARBA" id="ARBA00022741"/>
    </source>
</evidence>
<accession>A0A520MXY2</accession>
<keyword evidence="3" id="KW-0547">Nucleotide-binding</keyword>
<dbReference type="GO" id="GO:0046872">
    <property type="term" value="F:metal ion binding"/>
    <property type="evidence" value="ECO:0007669"/>
    <property type="project" value="UniProtKB-KW"/>
</dbReference>
<keyword evidence="6" id="KW-0030">Aminoacyl-tRNA synthetase</keyword>
<dbReference type="EC" id="6.1.1.5" evidence="8"/>
<dbReference type="InterPro" id="IPR009080">
    <property type="entry name" value="tRNAsynth_Ia_anticodon-bd"/>
</dbReference>
<protein>
    <submittedName>
        <fullName evidence="8">Isoleucine--tRNA ligase</fullName>
        <ecNumber evidence="8">6.1.1.5</ecNumber>
    </submittedName>
</protein>
<name>A0A520MXY2_9GAMM</name>
<evidence type="ECO:0000313" key="9">
    <source>
        <dbReference type="Proteomes" id="UP000318710"/>
    </source>
</evidence>
<feature type="domain" description="Zinc finger FPG/IleRS-type" evidence="7">
    <location>
        <begin position="55"/>
        <end position="82"/>
    </location>
</feature>
<evidence type="ECO:0000256" key="1">
    <source>
        <dbReference type="ARBA" id="ARBA00022598"/>
    </source>
</evidence>
<dbReference type="Pfam" id="PF06827">
    <property type="entry name" value="zf-FPG_IleRS"/>
    <property type="match status" value="1"/>
</dbReference>
<evidence type="ECO:0000256" key="4">
    <source>
        <dbReference type="ARBA" id="ARBA00022833"/>
    </source>
</evidence>
<keyword evidence="5" id="KW-0067">ATP-binding</keyword>
<evidence type="ECO:0000256" key="5">
    <source>
        <dbReference type="ARBA" id="ARBA00022840"/>
    </source>
</evidence>
<gene>
    <name evidence="8" type="primary">ileS</name>
    <name evidence="8" type="ORF">EVA93_04430</name>
</gene>
<keyword evidence="2" id="KW-0479">Metal-binding</keyword>
<dbReference type="AlphaFoldDB" id="A0A520MXY2"/>
<evidence type="ECO:0000256" key="6">
    <source>
        <dbReference type="ARBA" id="ARBA00023146"/>
    </source>
</evidence>
<keyword evidence="1 8" id="KW-0436">Ligase</keyword>
<dbReference type="InterPro" id="IPR010663">
    <property type="entry name" value="Znf_FPG/IleRS"/>
</dbReference>
<dbReference type="EMBL" id="SHBF01000033">
    <property type="protein sequence ID" value="RZO26071.1"/>
    <property type="molecule type" value="Genomic_DNA"/>
</dbReference>
<evidence type="ECO:0000256" key="2">
    <source>
        <dbReference type="ARBA" id="ARBA00022723"/>
    </source>
</evidence>
<comment type="caution">
    <text evidence="8">The sequence shown here is derived from an EMBL/GenBank/DDBJ whole genome shotgun (WGS) entry which is preliminary data.</text>
</comment>
<dbReference type="GO" id="GO:0006418">
    <property type="term" value="P:tRNA aminoacylation for protein translation"/>
    <property type="evidence" value="ECO:0007669"/>
    <property type="project" value="InterPro"/>
</dbReference>
<proteinExistence type="predicted"/>